<comment type="caution">
    <text evidence="1">The sequence shown here is derived from an EMBL/GenBank/DDBJ whole genome shotgun (WGS) entry which is preliminary data.</text>
</comment>
<evidence type="ECO:0000313" key="2">
    <source>
        <dbReference type="Proteomes" id="UP001500620"/>
    </source>
</evidence>
<organism evidence="1 2">
    <name type="scientific">Dactylosporangium darangshiense</name>
    <dbReference type="NCBI Taxonomy" id="579108"/>
    <lineage>
        <taxon>Bacteria</taxon>
        <taxon>Bacillati</taxon>
        <taxon>Actinomycetota</taxon>
        <taxon>Actinomycetes</taxon>
        <taxon>Micromonosporales</taxon>
        <taxon>Micromonosporaceae</taxon>
        <taxon>Dactylosporangium</taxon>
    </lineage>
</organism>
<accession>A0ABP8CXJ7</accession>
<reference evidence="2" key="1">
    <citation type="journal article" date="2019" name="Int. J. Syst. Evol. Microbiol.">
        <title>The Global Catalogue of Microorganisms (GCM) 10K type strain sequencing project: providing services to taxonomists for standard genome sequencing and annotation.</title>
        <authorList>
            <consortium name="The Broad Institute Genomics Platform"/>
            <consortium name="The Broad Institute Genome Sequencing Center for Infectious Disease"/>
            <person name="Wu L."/>
            <person name="Ma J."/>
        </authorList>
    </citation>
    <scope>NUCLEOTIDE SEQUENCE [LARGE SCALE GENOMIC DNA]</scope>
    <source>
        <strain evidence="2">JCM 17441</strain>
    </source>
</reference>
<gene>
    <name evidence="1" type="ORF">GCM10022255_008450</name>
</gene>
<dbReference type="EMBL" id="BAABAT010000002">
    <property type="protein sequence ID" value="GAA4244636.1"/>
    <property type="molecule type" value="Genomic_DNA"/>
</dbReference>
<sequence>MVYSADRRDFFFDLNVGYLARLAKKFVYATWRWRSAWCNGTDETSLRNARSPVFFHAVSIALVAL</sequence>
<keyword evidence="2" id="KW-1185">Reference proteome</keyword>
<protein>
    <submittedName>
        <fullName evidence="1">Uncharacterized protein</fullName>
    </submittedName>
</protein>
<proteinExistence type="predicted"/>
<evidence type="ECO:0000313" key="1">
    <source>
        <dbReference type="EMBL" id="GAA4244636.1"/>
    </source>
</evidence>
<dbReference type="Proteomes" id="UP001500620">
    <property type="component" value="Unassembled WGS sequence"/>
</dbReference>
<name>A0ABP8CXJ7_9ACTN</name>